<dbReference type="NCBIfam" id="NF005057">
    <property type="entry name" value="PRK06464.1"/>
    <property type="match status" value="1"/>
</dbReference>
<evidence type="ECO:0000256" key="2">
    <source>
        <dbReference type="ARBA" id="ARBA00002988"/>
    </source>
</evidence>
<evidence type="ECO:0000259" key="16">
    <source>
        <dbReference type="Pfam" id="PF00391"/>
    </source>
</evidence>
<dbReference type="PANTHER" id="PTHR43030:SF1">
    <property type="entry name" value="PHOSPHOENOLPYRUVATE SYNTHASE"/>
    <property type="match status" value="1"/>
</dbReference>
<evidence type="ECO:0000256" key="15">
    <source>
        <dbReference type="PIRNR" id="PIRNR000854"/>
    </source>
</evidence>
<evidence type="ECO:0000256" key="9">
    <source>
        <dbReference type="ARBA" id="ARBA00022741"/>
    </source>
</evidence>
<keyword evidence="11 15" id="KW-0067">ATP-binding</keyword>
<protein>
    <recommendedName>
        <fullName evidence="6 15">Phosphoenolpyruvate synthase</fullName>
        <shortName evidence="15">PEP synthase</shortName>
        <ecNumber evidence="5 15">2.7.9.2</ecNumber>
    </recommendedName>
    <alternativeName>
        <fullName evidence="13 15">Pyruvate, water dikinase</fullName>
    </alternativeName>
</protein>
<dbReference type="Gene3D" id="3.30.1490.20">
    <property type="entry name" value="ATP-grasp fold, A domain"/>
    <property type="match status" value="1"/>
</dbReference>
<evidence type="ECO:0000256" key="5">
    <source>
        <dbReference type="ARBA" id="ARBA00011996"/>
    </source>
</evidence>
<dbReference type="EC" id="2.7.9.2" evidence="5 15"/>
<dbReference type="InterPro" id="IPR015813">
    <property type="entry name" value="Pyrv/PenolPyrv_kinase-like_dom"/>
</dbReference>
<evidence type="ECO:0000313" key="19">
    <source>
        <dbReference type="EMBL" id="MDJ1169513.1"/>
    </source>
</evidence>
<dbReference type="RefSeq" id="WP_283753271.1">
    <property type="nucleotide sequence ID" value="NZ_JAQOSP010000063.1"/>
</dbReference>
<evidence type="ECO:0000256" key="11">
    <source>
        <dbReference type="ARBA" id="ARBA00022840"/>
    </source>
</evidence>
<dbReference type="PROSITE" id="PS00370">
    <property type="entry name" value="PEP_ENZYMES_PHOS_SITE"/>
    <property type="match status" value="1"/>
</dbReference>
<evidence type="ECO:0000259" key="17">
    <source>
        <dbReference type="Pfam" id="PF01326"/>
    </source>
</evidence>
<dbReference type="Gene3D" id="3.20.20.60">
    <property type="entry name" value="Phosphoenolpyruvate-binding domains"/>
    <property type="match status" value="1"/>
</dbReference>
<evidence type="ECO:0000256" key="12">
    <source>
        <dbReference type="ARBA" id="ARBA00022842"/>
    </source>
</evidence>
<comment type="catalytic activity">
    <reaction evidence="14 15">
        <text>pyruvate + ATP + H2O = phosphoenolpyruvate + AMP + phosphate + 2 H(+)</text>
        <dbReference type="Rhea" id="RHEA:11364"/>
        <dbReference type="ChEBI" id="CHEBI:15361"/>
        <dbReference type="ChEBI" id="CHEBI:15377"/>
        <dbReference type="ChEBI" id="CHEBI:15378"/>
        <dbReference type="ChEBI" id="CHEBI:30616"/>
        <dbReference type="ChEBI" id="CHEBI:43474"/>
        <dbReference type="ChEBI" id="CHEBI:58702"/>
        <dbReference type="ChEBI" id="CHEBI:456215"/>
        <dbReference type="EC" id="2.7.9.2"/>
    </reaction>
</comment>
<dbReference type="SUPFAM" id="SSF52009">
    <property type="entry name" value="Phosphohistidine domain"/>
    <property type="match status" value="1"/>
</dbReference>
<dbReference type="InterPro" id="IPR002192">
    <property type="entry name" value="PPDK_AMP/ATP-bd"/>
</dbReference>
<evidence type="ECO:0000256" key="13">
    <source>
        <dbReference type="ARBA" id="ARBA00033470"/>
    </source>
</evidence>
<keyword evidence="9 15" id="KW-0547">Nucleotide-binding</keyword>
<dbReference type="GO" id="GO:0008986">
    <property type="term" value="F:pyruvate, water dikinase activity"/>
    <property type="evidence" value="ECO:0007669"/>
    <property type="project" value="UniProtKB-EC"/>
</dbReference>
<dbReference type="Pfam" id="PF02896">
    <property type="entry name" value="PEP-utilizers_C"/>
    <property type="match status" value="1"/>
</dbReference>
<accession>A0ABT7ARH8</accession>
<evidence type="ECO:0000313" key="20">
    <source>
        <dbReference type="Proteomes" id="UP001235303"/>
    </source>
</evidence>
<comment type="pathway">
    <text evidence="3 15">Carbohydrate biosynthesis; gluconeogenesis.</text>
</comment>
<feature type="domain" description="PEP-utilising enzyme mobile" evidence="16">
    <location>
        <begin position="411"/>
        <end position="482"/>
    </location>
</feature>
<gene>
    <name evidence="19" type="primary">ppsA</name>
    <name evidence="19" type="ORF">PMG71_08760</name>
</gene>
<evidence type="ECO:0000256" key="14">
    <source>
        <dbReference type="ARBA" id="ARBA00047700"/>
    </source>
</evidence>
<reference evidence="19 20" key="1">
    <citation type="submission" date="2023-01" db="EMBL/GenBank/DDBJ databases">
        <title>Novel diversity within Roseofilum (Cyanobacteria; Desertifilaceae) from marine benthic mats with descriptions of four novel species.</title>
        <authorList>
            <person name="Wang Y."/>
            <person name="Berthold D.E."/>
            <person name="Hu J."/>
            <person name="Lefler F.W."/>
            <person name="Laughinghouse H.D. IV."/>
        </authorList>
    </citation>
    <scope>NUCLEOTIDE SEQUENCE [LARGE SCALE GENOMIC DNA]</scope>
    <source>
        <strain evidence="19 20">BLCC-M154</strain>
    </source>
</reference>
<evidence type="ECO:0000256" key="6">
    <source>
        <dbReference type="ARBA" id="ARBA00021623"/>
    </source>
</evidence>
<evidence type="ECO:0000256" key="3">
    <source>
        <dbReference type="ARBA" id="ARBA00004742"/>
    </source>
</evidence>
<dbReference type="PANTHER" id="PTHR43030">
    <property type="entry name" value="PHOSPHOENOLPYRUVATE SYNTHASE"/>
    <property type="match status" value="1"/>
</dbReference>
<dbReference type="EMBL" id="JAQOSP010000063">
    <property type="protein sequence ID" value="MDJ1169513.1"/>
    <property type="molecule type" value="Genomic_DNA"/>
</dbReference>
<dbReference type="InterPro" id="IPR036637">
    <property type="entry name" value="Phosphohistidine_dom_sf"/>
</dbReference>
<dbReference type="Gene3D" id="3.50.30.10">
    <property type="entry name" value="Phosphohistidine domain"/>
    <property type="match status" value="1"/>
</dbReference>
<dbReference type="Gene3D" id="3.30.470.20">
    <property type="entry name" value="ATP-grasp fold, B domain"/>
    <property type="match status" value="1"/>
</dbReference>
<evidence type="ECO:0000256" key="8">
    <source>
        <dbReference type="ARBA" id="ARBA00022723"/>
    </source>
</evidence>
<keyword evidence="10 15" id="KW-0418">Kinase</keyword>
<comment type="cofactor">
    <cofactor evidence="1 15">
        <name>Mg(2+)</name>
        <dbReference type="ChEBI" id="CHEBI:18420"/>
    </cofactor>
</comment>
<dbReference type="Pfam" id="PF00391">
    <property type="entry name" value="PEP-utilizers"/>
    <property type="match status" value="1"/>
</dbReference>
<dbReference type="InterPro" id="IPR006319">
    <property type="entry name" value="PEP_synth"/>
</dbReference>
<evidence type="ECO:0000256" key="4">
    <source>
        <dbReference type="ARBA" id="ARBA00007837"/>
    </source>
</evidence>
<dbReference type="SUPFAM" id="SSF51621">
    <property type="entry name" value="Phosphoenolpyruvate/pyruvate domain"/>
    <property type="match status" value="1"/>
</dbReference>
<feature type="domain" description="Pyruvate phosphate dikinase AMP/ATP-binding" evidence="17">
    <location>
        <begin position="33"/>
        <end position="370"/>
    </location>
</feature>
<dbReference type="SUPFAM" id="SSF56059">
    <property type="entry name" value="Glutathione synthetase ATP-binding domain-like"/>
    <property type="match status" value="1"/>
</dbReference>
<keyword evidence="12 15" id="KW-0460">Magnesium</keyword>
<dbReference type="InterPro" id="IPR023151">
    <property type="entry name" value="PEP_util_CS"/>
</dbReference>
<keyword evidence="8 15" id="KW-0479">Metal-binding</keyword>
<dbReference type="PROSITE" id="PS00742">
    <property type="entry name" value="PEP_ENZYMES_2"/>
    <property type="match status" value="1"/>
</dbReference>
<evidence type="ECO:0000256" key="7">
    <source>
        <dbReference type="ARBA" id="ARBA00022679"/>
    </source>
</evidence>
<dbReference type="InterPro" id="IPR018274">
    <property type="entry name" value="PEP_util_AS"/>
</dbReference>
<comment type="caution">
    <text evidence="19">The sequence shown here is derived from an EMBL/GenBank/DDBJ whole genome shotgun (WGS) entry which is preliminary data.</text>
</comment>
<comment type="function">
    <text evidence="2 15">Catalyzes the phosphorylation of pyruvate to phosphoenolpyruvate.</text>
</comment>
<evidence type="ECO:0000256" key="1">
    <source>
        <dbReference type="ARBA" id="ARBA00001946"/>
    </source>
</evidence>
<sequence length="833" mass="91977">MTQTLAVGNITSEAEKNEAFVLWFEQVGIADIPLVGGKNASLGEMIQQLAPKGVVVPNGFATTAHAYRYFIKSAGLESKLRELFSDLDVEDLSNLRQRGKKARSLILDTPFPEDLEQAIAKAYERMCQWYGKGDSGELNDTDVAVRSSATAEDLPDASFAGQQETYLNVYGVDAVLKACHKCFASIFTDRAISYRTVKGFDHFDVALSVGVQKMVRSDLASSGVMFSIDTETGFKNAALVTAAYGLGENVVQGAVNPDEYFVFKPTLKDGYRPILEKRLGTKELKMVYDLGGSKLTKNVSVPESERGKYCLNHDEILQLAKWACIIEDHYSEVRGTYTPMDIEWAKDGITGDLFIVQARPETVQSQKSGSILKNFKLKGTSDILVRGRAVGEMIGQGKARVIMDVHRIDEFQAGEVLVTNKTDPDWEPIMKRASAIVTNQGGRTCHAAIIAREMGIPAIVGCGDATQLLTTGEDVTVSCAEGEEGRVYQGLVPFEVIETQLDNLPKTRTQILMNVGNPEEAFGLSSIPCDGVGLARLEFIIANHIKAHPLALLRYNELEDELAKREIAKLTALYDNKPDFFVDKLAHGIGMIAASFYPNPVIVRMSDFKSNEYANLLGGRQFEPKEENPMIGWRGASRYYDPNYREAYALECKALKRVRDEMGLTNVIPMIPFCRTPDEGRKVLAEMESNGLKRGENGLQVYVMCELPSNVIYADEFAQVFDGFSIGSNDLTQLTLGLDRDSALVAHIFDERNEAVRRMVQIAIKAAKKHNRKIGICGQAPSDYPEFARFLVELGIDSMSLNPDSVLKTILDISKMEQSGTIMDEVLEVAKAN</sequence>
<dbReference type="InterPro" id="IPR040442">
    <property type="entry name" value="Pyrv_kinase-like_dom_sf"/>
</dbReference>
<evidence type="ECO:0000256" key="10">
    <source>
        <dbReference type="ARBA" id="ARBA00022777"/>
    </source>
</evidence>
<dbReference type="Proteomes" id="UP001235303">
    <property type="component" value="Unassembled WGS sequence"/>
</dbReference>
<dbReference type="Pfam" id="PF01326">
    <property type="entry name" value="PPDK_N"/>
    <property type="match status" value="1"/>
</dbReference>
<dbReference type="PIRSF" id="PIRSF000854">
    <property type="entry name" value="PEP_synthase"/>
    <property type="match status" value="1"/>
</dbReference>
<dbReference type="InterPro" id="IPR008279">
    <property type="entry name" value="PEP-util_enz_mobile_dom"/>
</dbReference>
<evidence type="ECO:0000259" key="18">
    <source>
        <dbReference type="Pfam" id="PF02896"/>
    </source>
</evidence>
<proteinExistence type="inferred from homology"/>
<name>A0ABT7ARH8_9CYAN</name>
<dbReference type="InterPro" id="IPR013815">
    <property type="entry name" value="ATP_grasp_subdomain_1"/>
</dbReference>
<feature type="domain" description="PEP-utilising enzyme C-terminal" evidence="18">
    <location>
        <begin position="504"/>
        <end position="815"/>
    </location>
</feature>
<dbReference type="InterPro" id="IPR000121">
    <property type="entry name" value="PEP_util_C"/>
</dbReference>
<comment type="similarity">
    <text evidence="4 15">Belongs to the PEP-utilizing enzyme family.</text>
</comment>
<dbReference type="NCBIfam" id="TIGR01418">
    <property type="entry name" value="PEP_synth"/>
    <property type="match status" value="1"/>
</dbReference>
<keyword evidence="20" id="KW-1185">Reference proteome</keyword>
<organism evidence="19 20">
    <name type="scientific">Roseofilum acuticapitatum BLCC-M154</name>
    <dbReference type="NCBI Taxonomy" id="3022444"/>
    <lineage>
        <taxon>Bacteria</taxon>
        <taxon>Bacillati</taxon>
        <taxon>Cyanobacteriota</taxon>
        <taxon>Cyanophyceae</taxon>
        <taxon>Desertifilales</taxon>
        <taxon>Desertifilaceae</taxon>
        <taxon>Roseofilum</taxon>
        <taxon>Roseofilum acuticapitatum</taxon>
    </lineage>
</organism>
<keyword evidence="7 15" id="KW-0808">Transferase</keyword>